<evidence type="ECO:0000256" key="4">
    <source>
        <dbReference type="ARBA" id="ARBA00022801"/>
    </source>
</evidence>
<keyword evidence="3 7" id="KW-0812">Transmembrane</keyword>
<evidence type="ECO:0000313" key="10">
    <source>
        <dbReference type="Proteomes" id="UP000228920"/>
    </source>
</evidence>
<evidence type="ECO:0000256" key="3">
    <source>
        <dbReference type="ARBA" id="ARBA00022692"/>
    </source>
</evidence>
<proteinExistence type="inferred from homology"/>
<keyword evidence="9" id="KW-0645">Protease</keyword>
<feature type="transmembrane region" description="Helical" evidence="7">
    <location>
        <begin position="193"/>
        <end position="215"/>
    </location>
</feature>
<evidence type="ECO:0000256" key="6">
    <source>
        <dbReference type="ARBA" id="ARBA00023136"/>
    </source>
</evidence>
<feature type="transmembrane region" description="Helical" evidence="7">
    <location>
        <begin position="66"/>
        <end position="86"/>
    </location>
</feature>
<dbReference type="Gene3D" id="1.20.1540.10">
    <property type="entry name" value="Rhomboid-like"/>
    <property type="match status" value="1"/>
</dbReference>
<dbReference type="EMBL" id="PFNL01000178">
    <property type="protein sequence ID" value="PIZ44462.1"/>
    <property type="molecule type" value="Genomic_DNA"/>
</dbReference>
<name>A0A2M7TFD4_UNCKA</name>
<dbReference type="PANTHER" id="PTHR43731:SF14">
    <property type="entry name" value="PRESENILIN-ASSOCIATED RHOMBOID-LIKE PROTEIN, MITOCHONDRIAL"/>
    <property type="match status" value="1"/>
</dbReference>
<keyword evidence="4" id="KW-0378">Hydrolase</keyword>
<organism evidence="9 10">
    <name type="scientific">candidate division WWE3 bacterium CG_4_10_14_0_2_um_filter_41_14</name>
    <dbReference type="NCBI Taxonomy" id="1975072"/>
    <lineage>
        <taxon>Bacteria</taxon>
        <taxon>Katanobacteria</taxon>
    </lineage>
</organism>
<evidence type="ECO:0000256" key="1">
    <source>
        <dbReference type="ARBA" id="ARBA00004141"/>
    </source>
</evidence>
<dbReference type="GO" id="GO:0016020">
    <property type="term" value="C:membrane"/>
    <property type="evidence" value="ECO:0007669"/>
    <property type="project" value="UniProtKB-SubCell"/>
</dbReference>
<dbReference type="Pfam" id="PF01694">
    <property type="entry name" value="Rhomboid"/>
    <property type="match status" value="1"/>
</dbReference>
<evidence type="ECO:0000313" key="9">
    <source>
        <dbReference type="EMBL" id="PIZ44462.1"/>
    </source>
</evidence>
<evidence type="ECO:0000256" key="7">
    <source>
        <dbReference type="SAM" id="Phobius"/>
    </source>
</evidence>
<dbReference type="InterPro" id="IPR050925">
    <property type="entry name" value="Rhomboid_protease_S54"/>
</dbReference>
<keyword evidence="5 7" id="KW-1133">Transmembrane helix</keyword>
<comment type="similarity">
    <text evidence="2">Belongs to the peptidase S54 family.</text>
</comment>
<dbReference type="GO" id="GO:0006508">
    <property type="term" value="P:proteolysis"/>
    <property type="evidence" value="ECO:0007669"/>
    <property type="project" value="UniProtKB-KW"/>
</dbReference>
<keyword evidence="6 7" id="KW-0472">Membrane</keyword>
<dbReference type="GO" id="GO:0004252">
    <property type="term" value="F:serine-type endopeptidase activity"/>
    <property type="evidence" value="ECO:0007669"/>
    <property type="project" value="InterPro"/>
</dbReference>
<feature type="transmembrane region" description="Helical" evidence="7">
    <location>
        <begin position="153"/>
        <end position="173"/>
    </location>
</feature>
<protein>
    <submittedName>
        <fullName evidence="9">Rhomboid family intramembrane serine protease</fullName>
    </submittedName>
</protein>
<dbReference type="Proteomes" id="UP000228920">
    <property type="component" value="Unassembled WGS sequence"/>
</dbReference>
<dbReference type="AlphaFoldDB" id="A0A2M7TFD4"/>
<dbReference type="PANTHER" id="PTHR43731">
    <property type="entry name" value="RHOMBOID PROTEASE"/>
    <property type="match status" value="1"/>
</dbReference>
<dbReference type="InterPro" id="IPR022764">
    <property type="entry name" value="Peptidase_S54_rhomboid_dom"/>
</dbReference>
<evidence type="ECO:0000256" key="5">
    <source>
        <dbReference type="ARBA" id="ARBA00022989"/>
    </source>
</evidence>
<dbReference type="InterPro" id="IPR035952">
    <property type="entry name" value="Rhomboid-like_sf"/>
</dbReference>
<evidence type="ECO:0000259" key="8">
    <source>
        <dbReference type="Pfam" id="PF01694"/>
    </source>
</evidence>
<accession>A0A2M7TFD4</accession>
<feature type="transmembrane region" description="Helical" evidence="7">
    <location>
        <begin position="98"/>
        <end position="116"/>
    </location>
</feature>
<sequence>MLPIKDYPSSGVFPLVTILFISFTVFIFGVEFLSPDLVAFINTYALVPENINFSEPITLGVLVSSMFVHAGLMHLISNMWFLGIFGDNVEAVLGKLRFVLFYLSGGVVAGLVQYAISRNSDIPILGASGAIAAVLGFYLVMFPHHVIKTVVPLFRVITTMDLPAQIIVGFWFVTQLFNGTASLFANIDMFSDTAWWAHIGGFVYGVLVGKIYMAYKQSPYG</sequence>
<dbReference type="SUPFAM" id="SSF144091">
    <property type="entry name" value="Rhomboid-like"/>
    <property type="match status" value="1"/>
</dbReference>
<evidence type="ECO:0000256" key="2">
    <source>
        <dbReference type="ARBA" id="ARBA00009045"/>
    </source>
</evidence>
<reference evidence="10" key="1">
    <citation type="submission" date="2017-09" db="EMBL/GenBank/DDBJ databases">
        <title>Depth-based differentiation of microbial function through sediment-hosted aquifers and enrichment of novel symbionts in the deep terrestrial subsurface.</title>
        <authorList>
            <person name="Probst A.J."/>
            <person name="Ladd B."/>
            <person name="Jarett J.K."/>
            <person name="Geller-Mcgrath D.E."/>
            <person name="Sieber C.M.K."/>
            <person name="Emerson J.B."/>
            <person name="Anantharaman K."/>
            <person name="Thomas B.C."/>
            <person name="Malmstrom R."/>
            <person name="Stieglmeier M."/>
            <person name="Klingl A."/>
            <person name="Woyke T."/>
            <person name="Ryan C.M."/>
            <person name="Banfield J.F."/>
        </authorList>
    </citation>
    <scope>NUCLEOTIDE SEQUENCE [LARGE SCALE GENOMIC DNA]</scope>
</reference>
<feature type="transmembrane region" description="Helical" evidence="7">
    <location>
        <begin position="122"/>
        <end position="141"/>
    </location>
</feature>
<comment type="subcellular location">
    <subcellularLocation>
        <location evidence="1">Membrane</location>
        <topology evidence="1">Multi-pass membrane protein</topology>
    </subcellularLocation>
</comment>
<gene>
    <name evidence="9" type="ORF">COY32_06365</name>
</gene>
<comment type="caution">
    <text evidence="9">The sequence shown here is derived from an EMBL/GenBank/DDBJ whole genome shotgun (WGS) entry which is preliminary data.</text>
</comment>
<feature type="transmembrane region" description="Helical" evidence="7">
    <location>
        <begin position="12"/>
        <end position="30"/>
    </location>
</feature>
<feature type="domain" description="Peptidase S54 rhomboid" evidence="8">
    <location>
        <begin position="62"/>
        <end position="213"/>
    </location>
</feature>